<dbReference type="PANTHER" id="PTHR35995">
    <property type="entry name" value="OS04G0690500 PROTEIN"/>
    <property type="match status" value="1"/>
</dbReference>
<dbReference type="AlphaFoldDB" id="A0A5N5MSE6"/>
<feature type="region of interest" description="Disordered" evidence="1">
    <location>
        <begin position="153"/>
        <end position="207"/>
    </location>
</feature>
<feature type="region of interest" description="Disordered" evidence="1">
    <location>
        <begin position="84"/>
        <end position="127"/>
    </location>
</feature>
<evidence type="ECO:0000313" key="2">
    <source>
        <dbReference type="EMBL" id="KAB5557186.1"/>
    </source>
</evidence>
<dbReference type="Proteomes" id="UP000326939">
    <property type="component" value="Chromosome 5"/>
</dbReference>
<dbReference type="PANTHER" id="PTHR35995:SF1">
    <property type="entry name" value="OS04G0690500 PROTEIN"/>
    <property type="match status" value="1"/>
</dbReference>
<organism evidence="2 3">
    <name type="scientific">Salix brachista</name>
    <dbReference type="NCBI Taxonomy" id="2182728"/>
    <lineage>
        <taxon>Eukaryota</taxon>
        <taxon>Viridiplantae</taxon>
        <taxon>Streptophyta</taxon>
        <taxon>Embryophyta</taxon>
        <taxon>Tracheophyta</taxon>
        <taxon>Spermatophyta</taxon>
        <taxon>Magnoliopsida</taxon>
        <taxon>eudicotyledons</taxon>
        <taxon>Gunneridae</taxon>
        <taxon>Pentapetalae</taxon>
        <taxon>rosids</taxon>
        <taxon>fabids</taxon>
        <taxon>Malpighiales</taxon>
        <taxon>Salicaceae</taxon>
        <taxon>Saliceae</taxon>
        <taxon>Salix</taxon>
    </lineage>
</organism>
<accession>A0A5N5MSE6</accession>
<evidence type="ECO:0000313" key="3">
    <source>
        <dbReference type="Proteomes" id="UP000326939"/>
    </source>
</evidence>
<proteinExistence type="predicted"/>
<evidence type="ECO:0000256" key="1">
    <source>
        <dbReference type="SAM" id="MobiDB-lite"/>
    </source>
</evidence>
<protein>
    <submittedName>
        <fullName evidence="2">Uncharacterized protein</fullName>
    </submittedName>
</protein>
<gene>
    <name evidence="2" type="ORF">DKX38_008095</name>
</gene>
<comment type="caution">
    <text evidence="2">The sequence shown here is derived from an EMBL/GenBank/DDBJ whole genome shotgun (WGS) entry which is preliminary data.</text>
</comment>
<reference evidence="3" key="1">
    <citation type="journal article" date="2019" name="Gigascience">
        <title>De novo genome assembly of the endangered Acer yangbiense, a plant species with extremely small populations endemic to Yunnan Province, China.</title>
        <authorList>
            <person name="Yang J."/>
            <person name="Wariss H.M."/>
            <person name="Tao L."/>
            <person name="Zhang R."/>
            <person name="Yun Q."/>
            <person name="Hollingsworth P."/>
            <person name="Dao Z."/>
            <person name="Luo G."/>
            <person name="Guo H."/>
            <person name="Ma Y."/>
            <person name="Sun W."/>
        </authorList>
    </citation>
    <scope>NUCLEOTIDE SEQUENCE [LARGE SCALE GENOMIC DNA]</scope>
    <source>
        <strain evidence="3">cv. br00</strain>
    </source>
</reference>
<dbReference type="EMBL" id="VDCV01000005">
    <property type="protein sequence ID" value="KAB5557186.1"/>
    <property type="molecule type" value="Genomic_DNA"/>
</dbReference>
<sequence>MNAYRSEDSSCCYFHPKEVVVGICPICLSERLLILAENQGNRSSARAAHRNEGTTHKKPPINLPKIFAFGSLLSRLEFRNWNSNNTDHDAKSTSQEGLHRSLQQSMESKSQQGSQTRQRHYGDHECDRAGKTSCLSEVEKGDWSHVPANQMEEVQQRTHVPCRHQGGGSQGEDELDKESDKEKNQRIKRILQKGTPAFSTAPLLSVV</sequence>
<keyword evidence="3" id="KW-1185">Reference proteome</keyword>
<dbReference type="InterPro" id="IPR008004">
    <property type="entry name" value="OCTOPUS-like"/>
</dbReference>
<dbReference type="Pfam" id="PF05340">
    <property type="entry name" value="DUF740"/>
    <property type="match status" value="1"/>
</dbReference>
<name>A0A5N5MSE6_9ROSI</name>
<feature type="compositionally biased region" description="Polar residues" evidence="1">
    <location>
        <begin position="92"/>
        <end position="116"/>
    </location>
</feature>